<dbReference type="AlphaFoldDB" id="A0A7W9WPR5"/>
<dbReference type="RefSeq" id="WP_151024852.1">
    <property type="nucleotide sequence ID" value="NZ_JACHIB010000016.1"/>
</dbReference>
<evidence type="ECO:0000313" key="2">
    <source>
        <dbReference type="EMBL" id="MBB6084724.1"/>
    </source>
</evidence>
<evidence type="ECO:0000313" key="3">
    <source>
        <dbReference type="Proteomes" id="UP000541136"/>
    </source>
</evidence>
<reference evidence="2 3" key="1">
    <citation type="submission" date="2020-08" db="EMBL/GenBank/DDBJ databases">
        <title>Genomic Encyclopedia of Type Strains, Phase IV (KMG-IV): sequencing the most valuable type-strain genomes for metagenomic binning, comparative biology and taxonomic classification.</title>
        <authorList>
            <person name="Goeker M."/>
        </authorList>
    </citation>
    <scope>NUCLEOTIDE SEQUENCE [LARGE SCALE GENOMIC DNA]</scope>
    <source>
        <strain evidence="2 3">DSM 12141</strain>
    </source>
</reference>
<dbReference type="Proteomes" id="UP000541136">
    <property type="component" value="Unassembled WGS sequence"/>
</dbReference>
<name>A0A7W9WPR5_CASDE</name>
<gene>
    <name evidence="2" type="ORF">HNR28_002771</name>
</gene>
<accession>A0A7W9WPR5</accession>
<evidence type="ECO:0000256" key="1">
    <source>
        <dbReference type="SAM" id="MobiDB-lite"/>
    </source>
</evidence>
<feature type="region of interest" description="Disordered" evidence="1">
    <location>
        <begin position="1"/>
        <end position="26"/>
    </location>
</feature>
<proteinExistence type="predicted"/>
<comment type="caution">
    <text evidence="2">The sequence shown here is derived from an EMBL/GenBank/DDBJ whole genome shotgun (WGS) entry which is preliminary data.</text>
</comment>
<protein>
    <submittedName>
        <fullName evidence="2">Opacity protein-like surface antigen</fullName>
    </submittedName>
</protein>
<sequence>MNKTKTKNKAEIGTRIETRTAGTRTAGTKIRTRTRTAAARATATGTAALAALALACASGGARAAAIDPVEPVFQSYSIDIEAKILSDRKTRGVSDSFNNPGAELTIEAAHETGLLGYLQFGTVSTDVFPEGNGTALTGALGYRWGNPDAWHFGLALAQEWFPGARATGVPTGMDWATGEPTGLADTRFDTRYAVFEFGYGALRGRYLYVLSKDFRGNNTAVVCGSAYLPGVLAGGDPGKAMECYEGGFRRSGGSHLIDLDYTYPLGPRTHLKAHLGYQKVRNFRGLDGFDYSLGIVHTEWGLDFGLEVAGARLRNRDLAVVTSASGEKRRTDRTALVATIAKRF</sequence>
<feature type="compositionally biased region" description="Basic and acidic residues" evidence="1">
    <location>
        <begin position="8"/>
        <end position="18"/>
    </location>
</feature>
<organism evidence="2 3">
    <name type="scientific">Castellaniella defragrans</name>
    <name type="common">Alcaligenes defragrans</name>
    <dbReference type="NCBI Taxonomy" id="75697"/>
    <lineage>
        <taxon>Bacteria</taxon>
        <taxon>Pseudomonadati</taxon>
        <taxon>Pseudomonadota</taxon>
        <taxon>Betaproteobacteria</taxon>
        <taxon>Burkholderiales</taxon>
        <taxon>Alcaligenaceae</taxon>
        <taxon>Castellaniella</taxon>
    </lineage>
</organism>
<dbReference type="EMBL" id="JACHIB010000016">
    <property type="protein sequence ID" value="MBB6084724.1"/>
    <property type="molecule type" value="Genomic_DNA"/>
</dbReference>